<dbReference type="PANTHER" id="PTHR30469:SF33">
    <property type="entry name" value="SLR1207 PROTEIN"/>
    <property type="match status" value="1"/>
</dbReference>
<comment type="similarity">
    <text evidence="1">Belongs to the membrane fusion protein (MFP) (TC 8.A.1) family.</text>
</comment>
<evidence type="ECO:0000313" key="4">
    <source>
        <dbReference type="EMBL" id="OGG24380.1"/>
    </source>
</evidence>
<accession>A0A1F6AI04</accession>
<dbReference type="Pfam" id="PF25989">
    <property type="entry name" value="YknX_C"/>
    <property type="match status" value="1"/>
</dbReference>
<name>A0A1F6AI04_9BACT</name>
<dbReference type="STRING" id="1798392.A3A79_04315"/>
<dbReference type="GO" id="GO:1990281">
    <property type="term" value="C:efflux pump complex"/>
    <property type="evidence" value="ECO:0007669"/>
    <property type="project" value="TreeGrafter"/>
</dbReference>
<dbReference type="PANTHER" id="PTHR30469">
    <property type="entry name" value="MULTIDRUG RESISTANCE PROTEIN MDTA"/>
    <property type="match status" value="1"/>
</dbReference>
<dbReference type="InterPro" id="IPR058637">
    <property type="entry name" value="YknX-like_C"/>
</dbReference>
<evidence type="ECO:0000256" key="1">
    <source>
        <dbReference type="ARBA" id="ARBA00009477"/>
    </source>
</evidence>
<protein>
    <recommendedName>
        <fullName evidence="6">RND efflux pump membrane fusion protein barrel-sandwich domain-containing protein</fullName>
    </recommendedName>
</protein>
<reference evidence="4 5" key="1">
    <citation type="journal article" date="2016" name="Nat. Commun.">
        <title>Thousands of microbial genomes shed light on interconnected biogeochemical processes in an aquifer system.</title>
        <authorList>
            <person name="Anantharaman K."/>
            <person name="Brown C.T."/>
            <person name="Hug L.A."/>
            <person name="Sharon I."/>
            <person name="Castelle C.J."/>
            <person name="Probst A.J."/>
            <person name="Thomas B.C."/>
            <person name="Singh A."/>
            <person name="Wilkins M.J."/>
            <person name="Karaoz U."/>
            <person name="Brodie E.L."/>
            <person name="Williams K.H."/>
            <person name="Hubbard S.S."/>
            <person name="Banfield J.F."/>
        </authorList>
    </citation>
    <scope>NUCLEOTIDE SEQUENCE [LARGE SCALE GENOMIC DNA]</scope>
</reference>
<comment type="caution">
    <text evidence="4">The sequence shown here is derived from an EMBL/GenBank/DDBJ whole genome shotgun (WGS) entry which is preliminary data.</text>
</comment>
<dbReference type="Proteomes" id="UP000178759">
    <property type="component" value="Unassembled WGS sequence"/>
</dbReference>
<evidence type="ECO:0000259" key="2">
    <source>
        <dbReference type="Pfam" id="PF25989"/>
    </source>
</evidence>
<dbReference type="SUPFAM" id="SSF111369">
    <property type="entry name" value="HlyD-like secretion proteins"/>
    <property type="match status" value="1"/>
</dbReference>
<dbReference type="NCBIfam" id="TIGR01730">
    <property type="entry name" value="RND_mfp"/>
    <property type="match status" value="1"/>
</dbReference>
<gene>
    <name evidence="4" type="ORF">A3A79_04315</name>
</gene>
<dbReference type="Pfam" id="PF25990">
    <property type="entry name" value="Beta-barrel_YknX"/>
    <property type="match status" value="1"/>
</dbReference>
<dbReference type="GO" id="GO:0015562">
    <property type="term" value="F:efflux transmembrane transporter activity"/>
    <property type="evidence" value="ECO:0007669"/>
    <property type="project" value="TreeGrafter"/>
</dbReference>
<feature type="domain" description="YknX-like beta-barrel" evidence="3">
    <location>
        <begin position="206"/>
        <end position="274"/>
    </location>
</feature>
<evidence type="ECO:0008006" key="6">
    <source>
        <dbReference type="Google" id="ProtNLM"/>
    </source>
</evidence>
<dbReference type="Gene3D" id="2.40.30.170">
    <property type="match status" value="1"/>
</dbReference>
<dbReference type="Gene3D" id="2.40.420.20">
    <property type="match status" value="1"/>
</dbReference>
<proteinExistence type="inferred from homology"/>
<dbReference type="InterPro" id="IPR058636">
    <property type="entry name" value="Beta-barrel_YknX"/>
</dbReference>
<evidence type="ECO:0000259" key="3">
    <source>
        <dbReference type="Pfam" id="PF25990"/>
    </source>
</evidence>
<evidence type="ECO:0000313" key="5">
    <source>
        <dbReference type="Proteomes" id="UP000178759"/>
    </source>
</evidence>
<dbReference type="AlphaFoldDB" id="A0A1F6AI04"/>
<organism evidence="4 5">
    <name type="scientific">Candidatus Gottesmanbacteria bacterium RIFCSPLOWO2_01_FULL_43_11b</name>
    <dbReference type="NCBI Taxonomy" id="1798392"/>
    <lineage>
        <taxon>Bacteria</taxon>
        <taxon>Candidatus Gottesmaniibacteriota</taxon>
    </lineage>
</organism>
<dbReference type="InterPro" id="IPR006143">
    <property type="entry name" value="RND_pump_MFP"/>
</dbReference>
<dbReference type="EMBL" id="MFJV01000001">
    <property type="protein sequence ID" value="OGG24380.1"/>
    <property type="molecule type" value="Genomic_DNA"/>
</dbReference>
<sequence>MKKLRKFLKKRWVIVLFILILLGGVFWRRQAAQKADSALVTAVVEKKDFVKTISSSGKTKADRSVNLTFQTSGKLAWVGVKEGDTVYAYQGIAGLDAREVQKTLEKTLLDYSKQRNDFEQLWRVTYDGKTVHDTVTDTVKRILEKNQWDLEKAVLDVELRSLAVEYATLVTPIGGIVTHIDTPIAGVNIMPTTAVFSVVDPTSLVFEATVDETDVGSLSLGQKATITLDAFPDSSFSGVISYISYTSVLSSGGATVFPVKISFDTGGNIRIGLNGDVSIETDRSEGALTIPTEALREENDEIFVYKKTDGKYAKTKIVTGLKNEDDIIVTEGLAEGDAVVTKGFATISK</sequence>
<feature type="domain" description="YknX-like C-terminal permuted SH3-like" evidence="2">
    <location>
        <begin position="287"/>
        <end position="347"/>
    </location>
</feature>